<dbReference type="AlphaFoldDB" id="A0AAW4BKR9"/>
<accession>A0AAW4BKR9</accession>
<evidence type="ECO:0000313" key="1">
    <source>
        <dbReference type="EMBL" id="MBF4437414.1"/>
    </source>
</evidence>
<dbReference type="Proteomes" id="UP000786185">
    <property type="component" value="Unassembled WGS sequence"/>
</dbReference>
<feature type="non-terminal residue" evidence="1">
    <location>
        <position position="92"/>
    </location>
</feature>
<organism evidence="1 2">
    <name type="scientific">Vibrio anguillarum</name>
    <name type="common">Listonella anguillarum</name>
    <dbReference type="NCBI Taxonomy" id="55601"/>
    <lineage>
        <taxon>Bacteria</taxon>
        <taxon>Pseudomonadati</taxon>
        <taxon>Pseudomonadota</taxon>
        <taxon>Gammaproteobacteria</taxon>
        <taxon>Vibrionales</taxon>
        <taxon>Vibrionaceae</taxon>
        <taxon>Vibrio</taxon>
    </lineage>
</organism>
<gene>
    <name evidence="1" type="ORF">ERJ77_23610</name>
</gene>
<reference evidence="1" key="1">
    <citation type="journal article" date="2021" name="PeerJ">
        <title>Analysis of 44 Vibrio anguillarum genomes reveals high genetic diversity.</title>
        <authorList>
            <person name="Hansen M.J."/>
            <person name="Dalsgaard I."/>
        </authorList>
    </citation>
    <scope>NUCLEOTIDE SEQUENCE</scope>
    <source>
        <strain evidence="1">850617-1/1</strain>
    </source>
</reference>
<comment type="caution">
    <text evidence="1">The sequence shown here is derived from an EMBL/GenBank/DDBJ whole genome shotgun (WGS) entry which is preliminary data.</text>
</comment>
<dbReference type="EMBL" id="SCLC01000933">
    <property type="protein sequence ID" value="MBF4437414.1"/>
    <property type="molecule type" value="Genomic_DNA"/>
</dbReference>
<protein>
    <submittedName>
        <fullName evidence="1">Conjugative transfer protein</fullName>
    </submittedName>
</protein>
<evidence type="ECO:0000313" key="2">
    <source>
        <dbReference type="Proteomes" id="UP000786185"/>
    </source>
</evidence>
<name>A0AAW4BKR9_VIBAN</name>
<proteinExistence type="predicted"/>
<sequence>MHHSVCLKMTTLTSKEMLAQWQQHNPQFKETLRLLETDWPHALASVHCLADYLTDALTLDGHSIFDLCLCNGLGSYEEVSCDDDSVRLWHFI</sequence>